<evidence type="ECO:0000313" key="7">
    <source>
        <dbReference type="EMBL" id="KAL0069167.1"/>
    </source>
</evidence>
<dbReference type="Proteomes" id="UP001437256">
    <property type="component" value="Unassembled WGS sequence"/>
</dbReference>
<comment type="similarity">
    <text evidence="1">Belongs to the peptidase S28 family.</text>
</comment>
<keyword evidence="5" id="KW-0325">Glycoprotein</keyword>
<reference evidence="7 8" key="1">
    <citation type="submission" date="2024-05" db="EMBL/GenBank/DDBJ databases">
        <title>A draft genome resource for the thread blight pathogen Marasmius tenuissimus strain MS-2.</title>
        <authorList>
            <person name="Yulfo-Soto G.E."/>
            <person name="Baruah I.K."/>
            <person name="Amoako-Attah I."/>
            <person name="Bukari Y."/>
            <person name="Meinhardt L.W."/>
            <person name="Bailey B.A."/>
            <person name="Cohen S.P."/>
        </authorList>
    </citation>
    <scope>NUCLEOTIDE SEQUENCE [LARGE SCALE GENOMIC DNA]</scope>
    <source>
        <strain evidence="7 8">MS-2</strain>
    </source>
</reference>
<accession>A0ABR3A5E6</accession>
<dbReference type="PANTHER" id="PTHR11010:SF117">
    <property type="entry name" value="SERINE PROTEASE 16"/>
    <property type="match status" value="1"/>
</dbReference>
<evidence type="ECO:0000256" key="4">
    <source>
        <dbReference type="ARBA" id="ARBA00022801"/>
    </source>
</evidence>
<dbReference type="Pfam" id="PF05577">
    <property type="entry name" value="Peptidase_S28"/>
    <property type="match status" value="1"/>
</dbReference>
<keyword evidence="3 6" id="KW-0732">Signal</keyword>
<dbReference type="Gene3D" id="3.40.50.1820">
    <property type="entry name" value="alpha/beta hydrolase"/>
    <property type="match status" value="2"/>
</dbReference>
<keyword evidence="7" id="KW-0121">Carboxypeptidase</keyword>
<dbReference type="InterPro" id="IPR008758">
    <property type="entry name" value="Peptidase_S28"/>
</dbReference>
<dbReference type="PANTHER" id="PTHR11010">
    <property type="entry name" value="PROTEASE S28 PRO-X CARBOXYPEPTIDASE-RELATED"/>
    <property type="match status" value="1"/>
</dbReference>
<dbReference type="GO" id="GO:0004180">
    <property type="term" value="F:carboxypeptidase activity"/>
    <property type="evidence" value="ECO:0007669"/>
    <property type="project" value="UniProtKB-KW"/>
</dbReference>
<evidence type="ECO:0000256" key="2">
    <source>
        <dbReference type="ARBA" id="ARBA00022670"/>
    </source>
</evidence>
<organism evidence="7 8">
    <name type="scientific">Marasmius tenuissimus</name>
    <dbReference type="NCBI Taxonomy" id="585030"/>
    <lineage>
        <taxon>Eukaryota</taxon>
        <taxon>Fungi</taxon>
        <taxon>Dikarya</taxon>
        <taxon>Basidiomycota</taxon>
        <taxon>Agaricomycotina</taxon>
        <taxon>Agaricomycetes</taxon>
        <taxon>Agaricomycetidae</taxon>
        <taxon>Agaricales</taxon>
        <taxon>Marasmiineae</taxon>
        <taxon>Marasmiaceae</taxon>
        <taxon>Marasmius</taxon>
    </lineage>
</organism>
<keyword evidence="4" id="KW-0378">Hydrolase</keyword>
<evidence type="ECO:0000256" key="5">
    <source>
        <dbReference type="ARBA" id="ARBA00023180"/>
    </source>
</evidence>
<dbReference type="EMBL" id="JBBXMP010000014">
    <property type="protein sequence ID" value="KAL0069167.1"/>
    <property type="molecule type" value="Genomic_DNA"/>
</dbReference>
<feature type="signal peptide" evidence="6">
    <location>
        <begin position="1"/>
        <end position="18"/>
    </location>
</feature>
<sequence length="544" mass="60303">MRISLLLASLVSAGSALAAQNLNLGGQSINLWRLNKDEPRKADARRVVIQNGNVDVRTRQEEFPEQWFEQPVDHFDKSQGTFKQRYWFSTRHYKAGAGGPVFVLDGGETSGEDRLPFLDTGIVDILSNATGGVGVILEHRYYGTSFVTQNLTTDSLRFLNNDQAAADSANFMAKVKFPGIDEDLTSPGTPWIYYGGSYAGARSAHMRVLYPELVFGAIASSGVTHAALSNWEYMDVIRLAANATCSSNLVGSVNRIDAILKQGGSQSKTLKAQFGITNLTHDDDFASLITSPLGAWQSKNWDPAIGSTSFDTFCDAINQPPAGIDRSAVNLGFENPSRLVSIGNGLAVDYALANYGNYIKTRVVSRCRGSQDVCFGTYNDTVYQDTGLDQDWRLWQFQVCTQWGYFTTAPPNSTIPRIVSDLLTLDYLDKICAQAYLPGKFFSVPKLPDVESVNRLGDFDIAKDRLAIIDGEIDPWRPDTPHSQYYAKDRPDTINQPFKLIPGAVHHWDENGLANINDEPPEIIKIHTEMIGFVKEWLKEFKKP</sequence>
<dbReference type="SUPFAM" id="SSF53474">
    <property type="entry name" value="alpha/beta-Hydrolases"/>
    <property type="match status" value="1"/>
</dbReference>
<proteinExistence type="inferred from homology"/>
<evidence type="ECO:0000256" key="1">
    <source>
        <dbReference type="ARBA" id="ARBA00011079"/>
    </source>
</evidence>
<evidence type="ECO:0000256" key="3">
    <source>
        <dbReference type="ARBA" id="ARBA00022729"/>
    </source>
</evidence>
<evidence type="ECO:0000256" key="6">
    <source>
        <dbReference type="SAM" id="SignalP"/>
    </source>
</evidence>
<feature type="chain" id="PRO_5046894153" evidence="6">
    <location>
        <begin position="19"/>
        <end position="544"/>
    </location>
</feature>
<comment type="caution">
    <text evidence="7">The sequence shown here is derived from an EMBL/GenBank/DDBJ whole genome shotgun (WGS) entry which is preliminary data.</text>
</comment>
<gene>
    <name evidence="7" type="primary">MgSCP1</name>
    <name evidence="7" type="ORF">AAF712_003855</name>
</gene>
<keyword evidence="2" id="KW-0645">Protease</keyword>
<evidence type="ECO:0000313" key="8">
    <source>
        <dbReference type="Proteomes" id="UP001437256"/>
    </source>
</evidence>
<protein>
    <submittedName>
        <fullName evidence="7">Serine carboxypeptidase</fullName>
    </submittedName>
</protein>
<name>A0ABR3A5E6_9AGAR</name>
<keyword evidence="8" id="KW-1185">Reference proteome</keyword>
<dbReference type="InterPro" id="IPR029058">
    <property type="entry name" value="AB_hydrolase_fold"/>
</dbReference>